<accession>A0A0F5IXI7</accession>
<organism evidence="1 2">
    <name type="scientific">Parabacteroides goldsteinii DSM 19448 = WAL 12034</name>
    <dbReference type="NCBI Taxonomy" id="927665"/>
    <lineage>
        <taxon>Bacteria</taxon>
        <taxon>Pseudomonadati</taxon>
        <taxon>Bacteroidota</taxon>
        <taxon>Bacteroidia</taxon>
        <taxon>Bacteroidales</taxon>
        <taxon>Tannerellaceae</taxon>
        <taxon>Parabacteroides</taxon>
    </lineage>
</organism>
<reference evidence="1 2" key="1">
    <citation type="submission" date="2013-04" db="EMBL/GenBank/DDBJ databases">
        <title>The Genome Sequence of Parabacteroides goldsteinii DSM 19448.</title>
        <authorList>
            <consortium name="The Broad Institute Genomics Platform"/>
            <person name="Earl A."/>
            <person name="Ward D."/>
            <person name="Feldgarden M."/>
            <person name="Gevers D."/>
            <person name="Martens E."/>
            <person name="Sakamoto M."/>
            <person name="Benno Y."/>
            <person name="Song Y."/>
            <person name="Liu C."/>
            <person name="Lee J."/>
            <person name="Bolanos M."/>
            <person name="Vaisanen M.L."/>
            <person name="Finegold S.M."/>
            <person name="Walker B."/>
            <person name="Young S."/>
            <person name="Zeng Q."/>
            <person name="Gargeya S."/>
            <person name="Fitzgerald M."/>
            <person name="Haas B."/>
            <person name="Abouelleil A."/>
            <person name="Allen A.W."/>
            <person name="Alvarado L."/>
            <person name="Arachchi H.M."/>
            <person name="Berlin A.M."/>
            <person name="Chapman S.B."/>
            <person name="Gainer-Dewar J."/>
            <person name="Goldberg J."/>
            <person name="Griggs A."/>
            <person name="Gujja S."/>
            <person name="Hansen M."/>
            <person name="Howarth C."/>
            <person name="Imamovic A."/>
            <person name="Ireland A."/>
            <person name="Larimer J."/>
            <person name="McCowan C."/>
            <person name="Murphy C."/>
            <person name="Pearson M."/>
            <person name="Poon T.W."/>
            <person name="Priest M."/>
            <person name="Roberts A."/>
            <person name="Saif S."/>
            <person name="Shea T."/>
            <person name="Sisk P."/>
            <person name="Sykes S."/>
            <person name="Wortman J."/>
            <person name="Nusbaum C."/>
            <person name="Birren B."/>
        </authorList>
    </citation>
    <scope>NUCLEOTIDE SEQUENCE [LARGE SCALE GENOMIC DNA]</scope>
    <source>
        <strain evidence="1 2">DSM 19448</strain>
    </source>
</reference>
<evidence type="ECO:0000313" key="1">
    <source>
        <dbReference type="EMBL" id="KKB50284.1"/>
    </source>
</evidence>
<dbReference type="Proteomes" id="UP000033047">
    <property type="component" value="Unassembled WGS sequence"/>
</dbReference>
<gene>
    <name evidence="1" type="ORF">HMPREF1535_03633</name>
</gene>
<proteinExistence type="predicted"/>
<dbReference type="HOGENOM" id="CLU_3010120_0_0_10"/>
<dbReference type="STRING" id="927665.HMPREF1535_03633"/>
<name>A0A0F5IXI7_9BACT</name>
<dbReference type="EMBL" id="AQHV01000016">
    <property type="protein sequence ID" value="KKB50284.1"/>
    <property type="molecule type" value="Genomic_DNA"/>
</dbReference>
<sequence>MRVGNDGERCDFLSKTCFFRDSAVSENRENRTICKPGMFIFIFLINNDKEGKSYEK</sequence>
<dbReference type="AlphaFoldDB" id="A0A0F5IXI7"/>
<protein>
    <submittedName>
        <fullName evidence="1">Uncharacterized protein</fullName>
    </submittedName>
</protein>
<evidence type="ECO:0000313" key="2">
    <source>
        <dbReference type="Proteomes" id="UP000033047"/>
    </source>
</evidence>
<comment type="caution">
    <text evidence="1">The sequence shown here is derived from an EMBL/GenBank/DDBJ whole genome shotgun (WGS) entry which is preliminary data.</text>
</comment>
<dbReference type="PATRIC" id="fig|927665.4.peg.3736"/>